<keyword evidence="2" id="KW-1185">Reference proteome</keyword>
<gene>
    <name evidence="1" type="ORF">Amon02_000627500</name>
</gene>
<comment type="caution">
    <text evidence="1">The sequence shown here is derived from an EMBL/GenBank/DDBJ whole genome shotgun (WGS) entry which is preliminary data.</text>
</comment>
<dbReference type="EMBL" id="BSXS01004853">
    <property type="protein sequence ID" value="GME83593.1"/>
    <property type="molecule type" value="Genomic_DNA"/>
</dbReference>
<dbReference type="Proteomes" id="UP001165064">
    <property type="component" value="Unassembled WGS sequence"/>
</dbReference>
<protein>
    <submittedName>
        <fullName evidence="1">Unnamed protein product</fullName>
    </submittedName>
</protein>
<reference evidence="1" key="1">
    <citation type="submission" date="2023-04" db="EMBL/GenBank/DDBJ databases">
        <title>Ambrosiozyma monospora NBRC 10751.</title>
        <authorList>
            <person name="Ichikawa N."/>
            <person name="Sato H."/>
            <person name="Tonouchi N."/>
        </authorList>
    </citation>
    <scope>NUCLEOTIDE SEQUENCE</scope>
    <source>
        <strain evidence="1">NBRC 10751</strain>
    </source>
</reference>
<name>A0ACB5T8F5_AMBMO</name>
<accession>A0ACB5T8F5</accession>
<evidence type="ECO:0000313" key="1">
    <source>
        <dbReference type="EMBL" id="GME83593.1"/>
    </source>
</evidence>
<evidence type="ECO:0000313" key="2">
    <source>
        <dbReference type="Proteomes" id="UP001165064"/>
    </source>
</evidence>
<sequence>MSPPVLKDTNLFKPITVGSAILQNRLVFAPTTRFRNTEDFVATNLMKKHYEERAENNGGLIIAESNYVSLQGGLYAHGPLIETRRQIEAWKEIVDTVHGKGTVIAMQLVHLGRAADAALLKEHGQAYLAPSAEYFDEDHKEVAKKADNELRAFTSGEVKQIIEHFKQGAINAVKVAGFDFVEIHAAHMYTLSQFIDIASNHRTDEYGGSIENRTKLTLEVVDALIDAVGAEKVGIRISPYAEFQGGSGANSKLMHPIAQYAYLYSELERRGKEGKRLAYVHSVESRMAVGGDAINGPEYSTEWVRQIWKGILIRAGGYLHQPNYEKLIRDVNLDDQWLGVD</sequence>
<proteinExistence type="predicted"/>
<organism evidence="1 2">
    <name type="scientific">Ambrosiozyma monospora</name>
    <name type="common">Yeast</name>
    <name type="synonym">Endomycopsis monosporus</name>
    <dbReference type="NCBI Taxonomy" id="43982"/>
    <lineage>
        <taxon>Eukaryota</taxon>
        <taxon>Fungi</taxon>
        <taxon>Dikarya</taxon>
        <taxon>Ascomycota</taxon>
        <taxon>Saccharomycotina</taxon>
        <taxon>Pichiomycetes</taxon>
        <taxon>Pichiales</taxon>
        <taxon>Pichiaceae</taxon>
        <taxon>Ambrosiozyma</taxon>
    </lineage>
</organism>